<name>A0A1H8K7I2_9BACI</name>
<dbReference type="SUPFAM" id="SSF51569">
    <property type="entry name" value="Aldolase"/>
    <property type="match status" value="1"/>
</dbReference>
<dbReference type="PROSITE" id="PS00666">
    <property type="entry name" value="DHDPS_2"/>
    <property type="match status" value="1"/>
</dbReference>
<dbReference type="Gene3D" id="3.20.20.70">
    <property type="entry name" value="Aldolase class I"/>
    <property type="match status" value="1"/>
</dbReference>
<evidence type="ECO:0000256" key="5">
    <source>
        <dbReference type="PIRSR" id="PIRSR001365-2"/>
    </source>
</evidence>
<feature type="active site" description="Schiff-base intermediate with substrate" evidence="4">
    <location>
        <position position="164"/>
    </location>
</feature>
<proteinExistence type="inferred from homology"/>
<organism evidence="6 7">
    <name type="scientific">Amphibacillus marinus</name>
    <dbReference type="NCBI Taxonomy" id="872970"/>
    <lineage>
        <taxon>Bacteria</taxon>
        <taxon>Bacillati</taxon>
        <taxon>Bacillota</taxon>
        <taxon>Bacilli</taxon>
        <taxon>Bacillales</taxon>
        <taxon>Bacillaceae</taxon>
        <taxon>Amphibacillus</taxon>
    </lineage>
</organism>
<dbReference type="STRING" id="872970.SAMN04488134_102201"/>
<accession>A0A1H8K7I2</accession>
<dbReference type="PRINTS" id="PR00146">
    <property type="entry name" value="DHPICSNTHASE"/>
</dbReference>
<dbReference type="RefSeq" id="WP_091495422.1">
    <property type="nucleotide sequence ID" value="NZ_FODJ01000002.1"/>
</dbReference>
<evidence type="ECO:0000256" key="1">
    <source>
        <dbReference type="ARBA" id="ARBA00023239"/>
    </source>
</evidence>
<dbReference type="OrthoDB" id="9771791at2"/>
<protein>
    <submittedName>
        <fullName evidence="6">4-hydroxy-tetrahydrodipicolinate synthase</fullName>
    </submittedName>
</protein>
<evidence type="ECO:0000313" key="7">
    <source>
        <dbReference type="Proteomes" id="UP000199300"/>
    </source>
</evidence>
<dbReference type="PIRSF" id="PIRSF001365">
    <property type="entry name" value="DHDPS"/>
    <property type="match status" value="1"/>
</dbReference>
<dbReference type="InterPro" id="IPR002220">
    <property type="entry name" value="DapA-like"/>
</dbReference>
<dbReference type="AlphaFoldDB" id="A0A1H8K7I2"/>
<dbReference type="GO" id="GO:0008747">
    <property type="term" value="F:N-acetylneuraminate lyase activity"/>
    <property type="evidence" value="ECO:0007669"/>
    <property type="project" value="TreeGrafter"/>
</dbReference>
<dbReference type="InterPro" id="IPR013785">
    <property type="entry name" value="Aldolase_TIM"/>
</dbReference>
<dbReference type="GO" id="GO:0005829">
    <property type="term" value="C:cytosol"/>
    <property type="evidence" value="ECO:0007669"/>
    <property type="project" value="TreeGrafter"/>
</dbReference>
<dbReference type="EMBL" id="FODJ01000002">
    <property type="protein sequence ID" value="SEN88970.1"/>
    <property type="molecule type" value="Genomic_DNA"/>
</dbReference>
<dbReference type="SMART" id="SM01130">
    <property type="entry name" value="DHDPS"/>
    <property type="match status" value="1"/>
</dbReference>
<dbReference type="GO" id="GO:0019262">
    <property type="term" value="P:N-acetylneuraminate catabolic process"/>
    <property type="evidence" value="ECO:0007669"/>
    <property type="project" value="TreeGrafter"/>
</dbReference>
<feature type="binding site" evidence="5">
    <location>
        <position position="46"/>
    </location>
    <ligand>
        <name>pyruvate</name>
        <dbReference type="ChEBI" id="CHEBI:15361"/>
    </ligand>
</feature>
<dbReference type="CDD" id="cd00408">
    <property type="entry name" value="DHDPS-like"/>
    <property type="match status" value="1"/>
</dbReference>
<keyword evidence="2" id="KW-0704">Schiff base</keyword>
<dbReference type="PANTHER" id="PTHR42849:SF1">
    <property type="entry name" value="N-ACETYLNEURAMINATE LYASE"/>
    <property type="match status" value="1"/>
</dbReference>
<sequence>MLTAPYHIAIPTAFYSDESLNTKATIAYIKSLYNQGVASVLVCGTTGEQHSMNIEEKLALLETLSLEKALLENMEIIFGVSAIRQTEATQLATAIKQVKIAGILVGFPPYLVPTQNEAIQYARDIVQHCQKPTILYNNPRRTGFNLTTESLIELSQEGLIVGLKEAGDMYRVPLLKSELSESFSFYAGGELDLAEKVQLGFNRLSSITGNLKPLAIGAWFFSLLNNKPITMQEHNEVLELINETLTGSALPYIKQQLNQAGFNIGICRRPLGQDNLDLKETTYDNIN</sequence>
<evidence type="ECO:0000256" key="2">
    <source>
        <dbReference type="ARBA" id="ARBA00023270"/>
    </source>
</evidence>
<keyword evidence="1 3" id="KW-0456">Lyase</keyword>
<reference evidence="6 7" key="1">
    <citation type="submission" date="2016-10" db="EMBL/GenBank/DDBJ databases">
        <authorList>
            <person name="de Groot N.N."/>
        </authorList>
    </citation>
    <scope>NUCLEOTIDE SEQUENCE [LARGE SCALE GENOMIC DNA]</scope>
    <source>
        <strain evidence="6 7">CGMCC 1.10434</strain>
    </source>
</reference>
<evidence type="ECO:0000256" key="3">
    <source>
        <dbReference type="PIRNR" id="PIRNR001365"/>
    </source>
</evidence>
<keyword evidence="7" id="KW-1185">Reference proteome</keyword>
<evidence type="ECO:0000313" key="6">
    <source>
        <dbReference type="EMBL" id="SEN88970.1"/>
    </source>
</evidence>
<comment type="similarity">
    <text evidence="3">Belongs to the DapA family.</text>
</comment>
<dbReference type="PANTHER" id="PTHR42849">
    <property type="entry name" value="N-ACETYLNEURAMINATE LYASE"/>
    <property type="match status" value="1"/>
</dbReference>
<feature type="active site" description="Proton donor/acceptor" evidence="4">
    <location>
        <position position="136"/>
    </location>
</feature>
<dbReference type="Pfam" id="PF00701">
    <property type="entry name" value="DHDPS"/>
    <property type="match status" value="1"/>
</dbReference>
<evidence type="ECO:0000256" key="4">
    <source>
        <dbReference type="PIRSR" id="PIRSR001365-1"/>
    </source>
</evidence>
<dbReference type="InterPro" id="IPR020625">
    <property type="entry name" value="Schiff_base-form_aldolases_AS"/>
</dbReference>
<dbReference type="Proteomes" id="UP000199300">
    <property type="component" value="Unassembled WGS sequence"/>
</dbReference>
<gene>
    <name evidence="6" type="ORF">SAMN04488134_102201</name>
</gene>